<dbReference type="AlphaFoldDB" id="A0AAD7SKZ2"/>
<feature type="region of interest" description="Disordered" evidence="1">
    <location>
        <begin position="1"/>
        <end position="27"/>
    </location>
</feature>
<name>A0AAD7SKZ2_9TELE</name>
<comment type="caution">
    <text evidence="2">The sequence shown here is derived from an EMBL/GenBank/DDBJ whole genome shotgun (WGS) entry which is preliminary data.</text>
</comment>
<reference evidence="2" key="1">
    <citation type="journal article" date="2023" name="Science">
        <title>Genome structures resolve the early diversification of teleost fishes.</title>
        <authorList>
            <person name="Parey E."/>
            <person name="Louis A."/>
            <person name="Montfort J."/>
            <person name="Bouchez O."/>
            <person name="Roques C."/>
            <person name="Iampietro C."/>
            <person name="Lluch J."/>
            <person name="Castinel A."/>
            <person name="Donnadieu C."/>
            <person name="Desvignes T."/>
            <person name="Floi Bucao C."/>
            <person name="Jouanno E."/>
            <person name="Wen M."/>
            <person name="Mejri S."/>
            <person name="Dirks R."/>
            <person name="Jansen H."/>
            <person name="Henkel C."/>
            <person name="Chen W.J."/>
            <person name="Zahm M."/>
            <person name="Cabau C."/>
            <person name="Klopp C."/>
            <person name="Thompson A.W."/>
            <person name="Robinson-Rechavi M."/>
            <person name="Braasch I."/>
            <person name="Lecointre G."/>
            <person name="Bobe J."/>
            <person name="Postlethwait J.H."/>
            <person name="Berthelot C."/>
            <person name="Roest Crollius H."/>
            <person name="Guiguen Y."/>
        </authorList>
    </citation>
    <scope>NUCLEOTIDE SEQUENCE</scope>
    <source>
        <strain evidence="2">NC1722</strain>
    </source>
</reference>
<evidence type="ECO:0000256" key="1">
    <source>
        <dbReference type="SAM" id="MobiDB-lite"/>
    </source>
</evidence>
<dbReference type="Proteomes" id="UP001221898">
    <property type="component" value="Unassembled WGS sequence"/>
</dbReference>
<feature type="region of interest" description="Disordered" evidence="1">
    <location>
        <begin position="55"/>
        <end position="84"/>
    </location>
</feature>
<proteinExistence type="predicted"/>
<dbReference type="EMBL" id="JAINUG010000054">
    <property type="protein sequence ID" value="KAJ8404408.1"/>
    <property type="molecule type" value="Genomic_DNA"/>
</dbReference>
<accession>A0AAD7SKZ2</accession>
<evidence type="ECO:0000313" key="2">
    <source>
        <dbReference type="EMBL" id="KAJ8404408.1"/>
    </source>
</evidence>
<organism evidence="2 3">
    <name type="scientific">Aldrovandia affinis</name>
    <dbReference type="NCBI Taxonomy" id="143900"/>
    <lineage>
        <taxon>Eukaryota</taxon>
        <taxon>Metazoa</taxon>
        <taxon>Chordata</taxon>
        <taxon>Craniata</taxon>
        <taxon>Vertebrata</taxon>
        <taxon>Euteleostomi</taxon>
        <taxon>Actinopterygii</taxon>
        <taxon>Neopterygii</taxon>
        <taxon>Teleostei</taxon>
        <taxon>Notacanthiformes</taxon>
        <taxon>Halosauridae</taxon>
        <taxon>Aldrovandia</taxon>
    </lineage>
</organism>
<sequence length="84" mass="9095">MEIGSVGEEKPAPGAKPGDRADEDDARQRLEIIGLKLSPELSVERCHGRICTYRRGGKSWRGGGEDGASQLCERASRRRASTAV</sequence>
<protein>
    <submittedName>
        <fullName evidence="2">Uncharacterized protein</fullName>
    </submittedName>
</protein>
<evidence type="ECO:0000313" key="3">
    <source>
        <dbReference type="Proteomes" id="UP001221898"/>
    </source>
</evidence>
<keyword evidence="3" id="KW-1185">Reference proteome</keyword>
<gene>
    <name evidence="2" type="ORF">AAFF_G00341810</name>
</gene>